<dbReference type="InterPro" id="IPR000780">
    <property type="entry name" value="CheR_MeTrfase"/>
</dbReference>
<keyword evidence="3" id="KW-0489">Methyltransferase</keyword>
<dbReference type="InterPro" id="IPR035965">
    <property type="entry name" value="PAS-like_dom_sf"/>
</dbReference>
<feature type="domain" description="PAS" evidence="8">
    <location>
        <begin position="847"/>
        <end position="918"/>
    </location>
</feature>
<dbReference type="SUPFAM" id="SSF55785">
    <property type="entry name" value="PYP-like sensor domain (PAS domain)"/>
    <property type="match status" value="2"/>
</dbReference>
<dbReference type="GO" id="GO:0006355">
    <property type="term" value="P:regulation of DNA-templated transcription"/>
    <property type="evidence" value="ECO:0007669"/>
    <property type="project" value="InterPro"/>
</dbReference>
<dbReference type="CDD" id="cd16434">
    <property type="entry name" value="CheB-CheR_fusion"/>
    <property type="match status" value="1"/>
</dbReference>
<evidence type="ECO:0000259" key="9">
    <source>
        <dbReference type="PROSITE" id="PS50113"/>
    </source>
</evidence>
<gene>
    <name evidence="12" type="ORF">DDZ16_16065</name>
</gene>
<keyword evidence="13" id="KW-1185">Reference proteome</keyword>
<dbReference type="GO" id="GO:0000156">
    <property type="term" value="F:phosphorelay response regulator activity"/>
    <property type="evidence" value="ECO:0007669"/>
    <property type="project" value="InterPro"/>
</dbReference>
<dbReference type="InterPro" id="IPR050903">
    <property type="entry name" value="Bact_Chemotaxis_MeTrfase"/>
</dbReference>
<dbReference type="PANTHER" id="PTHR24422">
    <property type="entry name" value="CHEMOTAXIS PROTEIN METHYLTRANSFERASE"/>
    <property type="match status" value="1"/>
</dbReference>
<keyword evidence="7" id="KW-0175">Coiled coil</keyword>
<accession>A0A2U2B5N7</accession>
<evidence type="ECO:0000259" key="10">
    <source>
        <dbReference type="PROSITE" id="PS50122"/>
    </source>
</evidence>
<dbReference type="InterPro" id="IPR022641">
    <property type="entry name" value="CheR_N"/>
</dbReference>
<feature type="domain" description="CheB-type methylesterase" evidence="10">
    <location>
        <begin position="14"/>
        <end position="197"/>
    </location>
</feature>
<dbReference type="InterPro" id="IPR000014">
    <property type="entry name" value="PAS"/>
</dbReference>
<evidence type="ECO:0000256" key="2">
    <source>
        <dbReference type="ARBA" id="ARBA00012534"/>
    </source>
</evidence>
<dbReference type="Pfam" id="PF00989">
    <property type="entry name" value="PAS"/>
    <property type="match status" value="1"/>
</dbReference>
<dbReference type="AlphaFoldDB" id="A0A2U2B5N7"/>
<organism evidence="12 13">
    <name type="scientific">Marinilabilia rubra</name>
    <dbReference type="NCBI Taxonomy" id="2162893"/>
    <lineage>
        <taxon>Bacteria</taxon>
        <taxon>Pseudomonadati</taxon>
        <taxon>Bacteroidota</taxon>
        <taxon>Bacteroidia</taxon>
        <taxon>Marinilabiliales</taxon>
        <taxon>Marinilabiliaceae</taxon>
        <taxon>Marinilabilia</taxon>
    </lineage>
</organism>
<feature type="domain" description="PAC" evidence="9">
    <location>
        <begin position="796"/>
        <end position="846"/>
    </location>
</feature>
<proteinExistence type="predicted"/>
<dbReference type="Pfam" id="PF01339">
    <property type="entry name" value="CheB_methylest"/>
    <property type="match status" value="1"/>
</dbReference>
<comment type="caution">
    <text evidence="12">The sequence shown here is derived from an EMBL/GenBank/DDBJ whole genome shotgun (WGS) entry which is preliminary data.</text>
</comment>
<dbReference type="CDD" id="cd00130">
    <property type="entry name" value="PAS"/>
    <property type="match status" value="2"/>
</dbReference>
<dbReference type="EC" id="2.1.1.80" evidence="2"/>
<dbReference type="InterPro" id="IPR000700">
    <property type="entry name" value="PAS-assoc_C"/>
</dbReference>
<reference evidence="12 13" key="1">
    <citation type="submission" date="2018-05" db="EMBL/GenBank/DDBJ databases">
        <title>Marinilabilia rubrum sp. nov., isolated from saltern sediment.</title>
        <authorList>
            <person name="Zhang R."/>
        </authorList>
    </citation>
    <scope>NUCLEOTIDE SEQUENCE [LARGE SCALE GENOMIC DNA]</scope>
    <source>
        <strain evidence="12 13">WTE16</strain>
    </source>
</reference>
<dbReference type="Pfam" id="PF13596">
    <property type="entry name" value="PAS_10"/>
    <property type="match status" value="1"/>
</dbReference>
<evidence type="ECO:0000256" key="1">
    <source>
        <dbReference type="ARBA" id="ARBA00001541"/>
    </source>
</evidence>
<feature type="active site" evidence="6">
    <location>
        <position position="20"/>
    </location>
</feature>
<dbReference type="GO" id="GO:0008984">
    <property type="term" value="F:protein-glutamate methylesterase activity"/>
    <property type="evidence" value="ECO:0007669"/>
    <property type="project" value="InterPro"/>
</dbReference>
<evidence type="ECO:0000259" key="8">
    <source>
        <dbReference type="PROSITE" id="PS50112"/>
    </source>
</evidence>
<dbReference type="SUPFAM" id="SSF53335">
    <property type="entry name" value="S-adenosyl-L-methionine-dependent methyltransferases"/>
    <property type="match status" value="1"/>
</dbReference>
<feature type="active site" evidence="6">
    <location>
        <position position="47"/>
    </location>
</feature>
<dbReference type="GO" id="GO:0006935">
    <property type="term" value="P:chemotaxis"/>
    <property type="evidence" value="ECO:0007669"/>
    <property type="project" value="UniProtKB-UniRule"/>
</dbReference>
<dbReference type="Gene3D" id="1.10.155.10">
    <property type="entry name" value="Chemotaxis receptor methyltransferase CheR, N-terminal domain"/>
    <property type="match status" value="1"/>
</dbReference>
<feature type="domain" description="CheR-type methyltransferase" evidence="11">
    <location>
        <begin position="214"/>
        <end position="476"/>
    </location>
</feature>
<dbReference type="InterPro" id="IPR029063">
    <property type="entry name" value="SAM-dependent_MTases_sf"/>
</dbReference>
<dbReference type="GO" id="GO:0008983">
    <property type="term" value="F:protein-glutamate O-methyltransferase activity"/>
    <property type="evidence" value="ECO:0007669"/>
    <property type="project" value="UniProtKB-EC"/>
</dbReference>
<evidence type="ECO:0000256" key="7">
    <source>
        <dbReference type="SAM" id="Coils"/>
    </source>
</evidence>
<dbReference type="InterPro" id="IPR013767">
    <property type="entry name" value="PAS_fold"/>
</dbReference>
<dbReference type="SUPFAM" id="SSF47757">
    <property type="entry name" value="Chemotaxis receptor methyltransferase CheR, N-terminal domain"/>
    <property type="match status" value="1"/>
</dbReference>
<dbReference type="EMBL" id="QEWP01000016">
    <property type="protein sequence ID" value="PWD98352.1"/>
    <property type="molecule type" value="Genomic_DNA"/>
</dbReference>
<dbReference type="SMART" id="SM00138">
    <property type="entry name" value="MeTrc"/>
    <property type="match status" value="1"/>
</dbReference>
<dbReference type="PRINTS" id="PR00996">
    <property type="entry name" value="CHERMTFRASE"/>
</dbReference>
<dbReference type="Gene3D" id="3.30.450.20">
    <property type="entry name" value="PAS domain"/>
    <property type="match status" value="2"/>
</dbReference>
<dbReference type="Proteomes" id="UP000244956">
    <property type="component" value="Unassembled WGS sequence"/>
</dbReference>
<dbReference type="OrthoDB" id="9816309at2"/>
<dbReference type="PROSITE" id="PS50113">
    <property type="entry name" value="PAC"/>
    <property type="match status" value="1"/>
</dbReference>
<dbReference type="SUPFAM" id="SSF52738">
    <property type="entry name" value="Methylesterase CheB, C-terminal domain"/>
    <property type="match status" value="1"/>
</dbReference>
<feature type="coiled-coil region" evidence="7">
    <location>
        <begin position="639"/>
        <end position="733"/>
    </location>
</feature>
<dbReference type="PROSITE" id="PS50112">
    <property type="entry name" value="PAS"/>
    <property type="match status" value="1"/>
</dbReference>
<dbReference type="InterPro" id="IPR022642">
    <property type="entry name" value="CheR_C"/>
</dbReference>
<sequence length="966" mass="109777">MDKASDIKSGKFPIVGIGASAGGLEALEQFLKNVPEKSGMAYVVVQHLDPTQKGMLPELLQRISGMQVFQAEDLMPVEPDRVYVIPPNKNISIFKRVLHLFEPVENRGLRLPVDFFLRSLADDCKENAVGIILSGMGSDGCIGIRAIKENNGVVLVQKPETAKFDSMPRHAIDSGLVDIIAPPEKLVREIIHFLNQIPEGKPTRHTAIKDHSAFEKIIILLRTQTGNDFSLYKKNTIYRRIERRMSIHKIDKIVSYVHFLQENPKEIHILFKELMIGVTKFFRDTPVWKHLQEKAFPALIDQMKPNSQLRAWIPGCSTGEEAYSLAILFKEVLEKTNPHAGISLQIFATDIDSDAVDTARKGLFTDRISSDVSPKRLNRFFTKTEEGYRISTEIREMVVFAQHNIIMHPPFTNIHFISCRNLLIYMDSELQKKLLGLFYYSLNKEGLLLLGTSETLGTQNHLFRPVDSSLKIFKRSGTNLNPLLMDFSSSFARPATGYFEDTKPERPVMNIQTHADQLLLSQFAPAGVLVNDNGDILYISGRTGKYLEPAVGKANLNIFAMLRPGFQNDFVMAFRKAVMKKEAVALHHVKTSTNEGLITLNVTIHWIQKPELLYGKLMIIFSEVALPAEIAPQKKKVNEKAASAREKELEQELQHTREQMQNIMEEMQTSQEELKSTNEELQSTNEELQSTNEELMTSKEEMQSLNEELQTVNAELMAKVEDYSRVNNDMKNLLNSTDIATLFLDKELNIRRYTNQTTKIFKLIKSDIGRPFTDQVSQLIYPNLAEDAQEVLRTLIYVEKQIPTKDGRWFSIRIMPYRTLDDRIDGLVITFIDISELKLVEEKLLTMNQENQLLIDTSSSVILKLSADCKILEFNSAAETFFNTKREKVKGHSFLEQFIPENSRQKTEKKLADLLAKPGSNNLQVRVIAAGKKEVDAVCSMNVLFNRSELSSAIITITQKQESYDK</sequence>
<dbReference type="Pfam" id="PF01739">
    <property type="entry name" value="CheR"/>
    <property type="match status" value="1"/>
</dbReference>
<keyword evidence="6" id="KW-0145">Chemotaxis</keyword>
<keyword evidence="4" id="KW-0808">Transferase</keyword>
<dbReference type="Gene3D" id="3.40.50.180">
    <property type="entry name" value="Methylesterase CheB, C-terminal domain"/>
    <property type="match status" value="1"/>
</dbReference>
<dbReference type="InterPro" id="IPR000673">
    <property type="entry name" value="Sig_transdc_resp-reg_Me-estase"/>
</dbReference>
<name>A0A2U2B5N7_9BACT</name>
<protein>
    <recommendedName>
        <fullName evidence="2">protein-glutamate O-methyltransferase</fullName>
        <ecNumber evidence="2">2.1.1.80</ecNumber>
    </recommendedName>
</protein>
<dbReference type="Gene3D" id="3.40.50.150">
    <property type="entry name" value="Vaccinia Virus protein VP39"/>
    <property type="match status" value="1"/>
</dbReference>
<comment type="catalytic activity">
    <reaction evidence="1">
        <text>L-glutamyl-[protein] + S-adenosyl-L-methionine = [protein]-L-glutamate 5-O-methyl ester + S-adenosyl-L-homocysteine</text>
        <dbReference type="Rhea" id="RHEA:24452"/>
        <dbReference type="Rhea" id="RHEA-COMP:10208"/>
        <dbReference type="Rhea" id="RHEA-COMP:10311"/>
        <dbReference type="ChEBI" id="CHEBI:29973"/>
        <dbReference type="ChEBI" id="CHEBI:57856"/>
        <dbReference type="ChEBI" id="CHEBI:59789"/>
        <dbReference type="ChEBI" id="CHEBI:82795"/>
        <dbReference type="EC" id="2.1.1.80"/>
    </reaction>
</comment>
<dbReference type="InterPro" id="IPR035909">
    <property type="entry name" value="CheB_C"/>
</dbReference>
<dbReference type="PROSITE" id="PS50122">
    <property type="entry name" value="CHEB"/>
    <property type="match status" value="1"/>
</dbReference>
<evidence type="ECO:0000259" key="11">
    <source>
        <dbReference type="PROSITE" id="PS50123"/>
    </source>
</evidence>
<evidence type="ECO:0000256" key="6">
    <source>
        <dbReference type="PROSITE-ProRule" id="PRU00050"/>
    </source>
</evidence>
<dbReference type="SMART" id="SM00091">
    <property type="entry name" value="PAS"/>
    <property type="match status" value="3"/>
</dbReference>
<dbReference type="GO" id="GO:0005737">
    <property type="term" value="C:cytoplasm"/>
    <property type="evidence" value="ECO:0007669"/>
    <property type="project" value="InterPro"/>
</dbReference>
<dbReference type="PROSITE" id="PS50123">
    <property type="entry name" value="CHER"/>
    <property type="match status" value="1"/>
</dbReference>
<evidence type="ECO:0000256" key="4">
    <source>
        <dbReference type="ARBA" id="ARBA00022679"/>
    </source>
</evidence>
<evidence type="ECO:0000313" key="12">
    <source>
        <dbReference type="EMBL" id="PWD98352.1"/>
    </source>
</evidence>
<dbReference type="GO" id="GO:0032259">
    <property type="term" value="P:methylation"/>
    <property type="evidence" value="ECO:0007669"/>
    <property type="project" value="UniProtKB-KW"/>
</dbReference>
<keyword evidence="6" id="KW-0378">Hydrolase</keyword>
<feature type="active site" evidence="6">
    <location>
        <position position="139"/>
    </location>
</feature>
<keyword evidence="5" id="KW-0949">S-adenosyl-L-methionine</keyword>
<dbReference type="Pfam" id="PF03705">
    <property type="entry name" value="CheR_N"/>
    <property type="match status" value="1"/>
</dbReference>
<evidence type="ECO:0000256" key="3">
    <source>
        <dbReference type="ARBA" id="ARBA00022603"/>
    </source>
</evidence>
<dbReference type="PANTHER" id="PTHR24422:SF27">
    <property type="entry name" value="PROTEIN-GLUTAMATE O-METHYLTRANSFERASE"/>
    <property type="match status" value="1"/>
</dbReference>
<evidence type="ECO:0000256" key="5">
    <source>
        <dbReference type="ARBA" id="ARBA00022691"/>
    </source>
</evidence>
<dbReference type="InterPro" id="IPR036804">
    <property type="entry name" value="CheR_N_sf"/>
</dbReference>
<evidence type="ECO:0000313" key="13">
    <source>
        <dbReference type="Proteomes" id="UP000244956"/>
    </source>
</evidence>